<keyword evidence="1" id="KW-0732">Signal</keyword>
<dbReference type="EMBL" id="QSQT01000015">
    <property type="protein sequence ID" value="RGK55726.1"/>
    <property type="molecule type" value="Genomic_DNA"/>
</dbReference>
<keyword evidence="5" id="KW-1185">Reference proteome</keyword>
<keyword evidence="2" id="KW-1133">Transmembrane helix</keyword>
<proteinExistence type="predicted"/>
<sequence length="272" mass="31260">MKRNQILYLAGGLIILVAILRLCSHHEEEPKFTPRDYPEIIESGILRAVTEYNTISYHVDKDSLSGFDYELLNAFAQAKNLKLEVTPEMSFEERLKGLNKGKYDLIATETTVTTRSKDSLLFSHTLLLSKQVLVQRKPEEGKDSLYIHNQLELGHKTLHVVKGSPALLRLHNLISEIADTIYIQEIEQYGPEQLMAMVSGGDIDYAVCDENIAKANMHLYPNLDIDTDISFTQFYAWGVAKHSPILLDSLNQWLDEYMKSEDYQKLYKKYFH</sequence>
<dbReference type="Proteomes" id="UP000260862">
    <property type="component" value="Unassembled WGS sequence"/>
</dbReference>
<evidence type="ECO:0000259" key="3">
    <source>
        <dbReference type="SMART" id="SM00062"/>
    </source>
</evidence>
<dbReference type="SMART" id="SM00062">
    <property type="entry name" value="PBPb"/>
    <property type="match status" value="1"/>
</dbReference>
<evidence type="ECO:0000313" key="4">
    <source>
        <dbReference type="EMBL" id="RGK55726.1"/>
    </source>
</evidence>
<gene>
    <name evidence="4" type="ORF">DXD04_08940</name>
</gene>
<organism evidence="4 5">
    <name type="scientific">Phocaeicola plebeius</name>
    <dbReference type="NCBI Taxonomy" id="310297"/>
    <lineage>
        <taxon>Bacteria</taxon>
        <taxon>Pseudomonadati</taxon>
        <taxon>Bacteroidota</taxon>
        <taxon>Bacteroidia</taxon>
        <taxon>Bacteroidales</taxon>
        <taxon>Bacteroidaceae</taxon>
        <taxon>Phocaeicola</taxon>
    </lineage>
</organism>
<dbReference type="AlphaFoldDB" id="A0A3E4N2C0"/>
<dbReference type="PANTHER" id="PTHR35936">
    <property type="entry name" value="MEMBRANE-BOUND LYTIC MUREIN TRANSGLYCOSYLASE F"/>
    <property type="match status" value="1"/>
</dbReference>
<feature type="transmembrane region" description="Helical" evidence="2">
    <location>
        <begin position="6"/>
        <end position="23"/>
    </location>
</feature>
<feature type="domain" description="Solute-binding protein family 3/N-terminal" evidence="3">
    <location>
        <begin position="45"/>
        <end position="272"/>
    </location>
</feature>
<evidence type="ECO:0000313" key="5">
    <source>
        <dbReference type="Proteomes" id="UP000260862"/>
    </source>
</evidence>
<reference evidence="4 5" key="1">
    <citation type="submission" date="2018-08" db="EMBL/GenBank/DDBJ databases">
        <title>A genome reference for cultivated species of the human gut microbiota.</title>
        <authorList>
            <person name="Zou Y."/>
            <person name="Xue W."/>
            <person name="Luo G."/>
        </authorList>
    </citation>
    <scope>NUCLEOTIDE SEQUENCE [LARGE SCALE GENOMIC DNA]</scope>
    <source>
        <strain evidence="4 5">TF10-3AC</strain>
    </source>
</reference>
<keyword evidence="2" id="KW-0812">Transmembrane</keyword>
<dbReference type="PANTHER" id="PTHR35936:SF19">
    <property type="entry name" value="AMINO-ACID-BINDING PROTEIN YXEM-RELATED"/>
    <property type="match status" value="1"/>
</dbReference>
<accession>A0A3E4N2C0</accession>
<dbReference type="CDD" id="cd01009">
    <property type="entry name" value="PBP2_YfhD_N"/>
    <property type="match status" value="1"/>
</dbReference>
<dbReference type="RefSeq" id="WP_117672728.1">
    <property type="nucleotide sequence ID" value="NZ_CABOGR010000015.1"/>
</dbReference>
<evidence type="ECO:0000256" key="1">
    <source>
        <dbReference type="ARBA" id="ARBA00022729"/>
    </source>
</evidence>
<evidence type="ECO:0000256" key="2">
    <source>
        <dbReference type="SAM" id="Phobius"/>
    </source>
</evidence>
<dbReference type="SUPFAM" id="SSF53850">
    <property type="entry name" value="Periplasmic binding protein-like II"/>
    <property type="match status" value="1"/>
</dbReference>
<protein>
    <submittedName>
        <fullName evidence="4">Glutamine ABC transporter substrate-binding protein</fullName>
    </submittedName>
</protein>
<comment type="caution">
    <text evidence="4">The sequence shown here is derived from an EMBL/GenBank/DDBJ whole genome shotgun (WGS) entry which is preliminary data.</text>
</comment>
<dbReference type="Pfam" id="PF00497">
    <property type="entry name" value="SBP_bac_3"/>
    <property type="match status" value="1"/>
</dbReference>
<dbReference type="InterPro" id="IPR001638">
    <property type="entry name" value="Solute-binding_3/MltF_N"/>
</dbReference>
<keyword evidence="2" id="KW-0472">Membrane</keyword>
<dbReference type="Gene3D" id="3.40.190.10">
    <property type="entry name" value="Periplasmic binding protein-like II"/>
    <property type="match status" value="2"/>
</dbReference>
<name>A0A3E4N2C0_9BACT</name>